<comment type="caution">
    <text evidence="1">The sequence shown here is derived from an EMBL/GenBank/DDBJ whole genome shotgun (WGS) entry which is preliminary data.</text>
</comment>
<name>A0A506UIH8_9HYPH</name>
<proteinExistence type="predicted"/>
<evidence type="ECO:0000313" key="1">
    <source>
        <dbReference type="EMBL" id="TPW33116.1"/>
    </source>
</evidence>
<accession>A0A506UIH8</accession>
<dbReference type="OrthoDB" id="9891426at2"/>
<evidence type="ECO:0000313" key="2">
    <source>
        <dbReference type="Proteomes" id="UP000318801"/>
    </source>
</evidence>
<gene>
    <name evidence="1" type="ORF">FJU08_00675</name>
</gene>
<dbReference type="AlphaFoldDB" id="A0A506UIH8"/>
<dbReference type="RefSeq" id="WP_141147051.1">
    <property type="nucleotide sequence ID" value="NZ_VHLG01000001.1"/>
</dbReference>
<sequence length="133" mass="15276">MSNGIRKQQYELDFGVDEETNLPRWMTIKLGGKLHSPPDGRPSHVLFDAEGRPYEFVWHHLNYPHRKNGPSKLRINPDNGIHVMEEFNDVFQTPSADDVAYIARDKDTGATLRVAHMRDLETFSPPPCPRLEP</sequence>
<keyword evidence="2" id="KW-1185">Reference proteome</keyword>
<dbReference type="Proteomes" id="UP000318801">
    <property type="component" value="Unassembled WGS sequence"/>
</dbReference>
<reference evidence="1 2" key="1">
    <citation type="submission" date="2019-06" db="EMBL/GenBank/DDBJ databases">
        <authorList>
            <person name="Li M."/>
        </authorList>
    </citation>
    <scope>NUCLEOTIDE SEQUENCE [LARGE SCALE GENOMIC DNA]</scope>
    <source>
        <strain evidence="1 2">BGMRC2036</strain>
    </source>
</reference>
<dbReference type="EMBL" id="VHLG01000001">
    <property type="protein sequence ID" value="TPW33116.1"/>
    <property type="molecule type" value="Genomic_DNA"/>
</dbReference>
<organism evidence="1 2">
    <name type="scientific">Martelella alba</name>
    <dbReference type="NCBI Taxonomy" id="2590451"/>
    <lineage>
        <taxon>Bacteria</taxon>
        <taxon>Pseudomonadati</taxon>
        <taxon>Pseudomonadota</taxon>
        <taxon>Alphaproteobacteria</taxon>
        <taxon>Hyphomicrobiales</taxon>
        <taxon>Aurantimonadaceae</taxon>
        <taxon>Martelella</taxon>
    </lineage>
</organism>
<protein>
    <submittedName>
        <fullName evidence="1">Uncharacterized protein</fullName>
    </submittedName>
</protein>